<dbReference type="Proteomes" id="UP001286456">
    <property type="component" value="Unassembled WGS sequence"/>
</dbReference>
<organism evidence="2 3">
    <name type="scientific">Cercophora scortea</name>
    <dbReference type="NCBI Taxonomy" id="314031"/>
    <lineage>
        <taxon>Eukaryota</taxon>
        <taxon>Fungi</taxon>
        <taxon>Dikarya</taxon>
        <taxon>Ascomycota</taxon>
        <taxon>Pezizomycotina</taxon>
        <taxon>Sordariomycetes</taxon>
        <taxon>Sordariomycetidae</taxon>
        <taxon>Sordariales</taxon>
        <taxon>Lasiosphaeriaceae</taxon>
        <taxon>Cercophora</taxon>
    </lineage>
</organism>
<accession>A0AAE0J2X0</accession>
<feature type="region of interest" description="Disordered" evidence="1">
    <location>
        <begin position="218"/>
        <end position="238"/>
    </location>
</feature>
<keyword evidence="3" id="KW-1185">Reference proteome</keyword>
<dbReference type="EMBL" id="JAUEPO010000001">
    <property type="protein sequence ID" value="KAK3335921.1"/>
    <property type="molecule type" value="Genomic_DNA"/>
</dbReference>
<name>A0AAE0J2X0_9PEZI</name>
<sequence>MDNKLASFLGDPNFPSKISDDKSDQGERIRFYEDLYRQYSRLAFTRISDRTIAIAGLEKRLIRDLGCNGGFGVFDDKRSLLQRSLLWQRGSEVVSLHRIVSTPESDMCVPSWSWMAYDGSIDFLVPPEGGVEWMAGEIHSPWADHQVGAQRWHTGDGAATVELDVKARGFRMGSLEDNHFKIVYDAPNPSRTEGDIEAMKCVLVGKIGCWQPHGRRHDPLRLGHRSKADGFDNERHDL</sequence>
<reference evidence="2" key="1">
    <citation type="journal article" date="2023" name="Mol. Phylogenet. Evol.">
        <title>Genome-scale phylogeny and comparative genomics of the fungal order Sordariales.</title>
        <authorList>
            <person name="Hensen N."/>
            <person name="Bonometti L."/>
            <person name="Westerberg I."/>
            <person name="Brannstrom I.O."/>
            <person name="Guillou S."/>
            <person name="Cros-Aarteil S."/>
            <person name="Calhoun S."/>
            <person name="Haridas S."/>
            <person name="Kuo A."/>
            <person name="Mondo S."/>
            <person name="Pangilinan J."/>
            <person name="Riley R."/>
            <person name="LaButti K."/>
            <person name="Andreopoulos B."/>
            <person name="Lipzen A."/>
            <person name="Chen C."/>
            <person name="Yan M."/>
            <person name="Daum C."/>
            <person name="Ng V."/>
            <person name="Clum A."/>
            <person name="Steindorff A."/>
            <person name="Ohm R.A."/>
            <person name="Martin F."/>
            <person name="Silar P."/>
            <person name="Natvig D.O."/>
            <person name="Lalanne C."/>
            <person name="Gautier V."/>
            <person name="Ament-Velasquez S.L."/>
            <person name="Kruys A."/>
            <person name="Hutchinson M.I."/>
            <person name="Powell A.J."/>
            <person name="Barry K."/>
            <person name="Miller A.N."/>
            <person name="Grigoriev I.V."/>
            <person name="Debuchy R."/>
            <person name="Gladieux P."/>
            <person name="Hiltunen Thoren M."/>
            <person name="Johannesson H."/>
        </authorList>
    </citation>
    <scope>NUCLEOTIDE SEQUENCE</scope>
    <source>
        <strain evidence="2">SMH4131-1</strain>
    </source>
</reference>
<comment type="caution">
    <text evidence="2">The sequence shown here is derived from an EMBL/GenBank/DDBJ whole genome shotgun (WGS) entry which is preliminary data.</text>
</comment>
<evidence type="ECO:0000313" key="3">
    <source>
        <dbReference type="Proteomes" id="UP001286456"/>
    </source>
</evidence>
<evidence type="ECO:0000256" key="1">
    <source>
        <dbReference type="SAM" id="MobiDB-lite"/>
    </source>
</evidence>
<reference evidence="2" key="2">
    <citation type="submission" date="2023-06" db="EMBL/GenBank/DDBJ databases">
        <authorList>
            <consortium name="Lawrence Berkeley National Laboratory"/>
            <person name="Haridas S."/>
            <person name="Hensen N."/>
            <person name="Bonometti L."/>
            <person name="Westerberg I."/>
            <person name="Brannstrom I.O."/>
            <person name="Guillou S."/>
            <person name="Cros-Aarteil S."/>
            <person name="Calhoun S."/>
            <person name="Kuo A."/>
            <person name="Mondo S."/>
            <person name="Pangilinan J."/>
            <person name="Riley R."/>
            <person name="Labutti K."/>
            <person name="Andreopoulos B."/>
            <person name="Lipzen A."/>
            <person name="Chen C."/>
            <person name="Yanf M."/>
            <person name="Daum C."/>
            <person name="Ng V."/>
            <person name="Clum A."/>
            <person name="Steindorff A."/>
            <person name="Ohm R."/>
            <person name="Martin F."/>
            <person name="Silar P."/>
            <person name="Natvig D."/>
            <person name="Lalanne C."/>
            <person name="Gautier V."/>
            <person name="Ament-Velasquez S.L."/>
            <person name="Kruys A."/>
            <person name="Hutchinson M.I."/>
            <person name="Powell A.J."/>
            <person name="Barry K."/>
            <person name="Miller A.N."/>
            <person name="Grigoriev I.V."/>
            <person name="Debuchy R."/>
            <person name="Gladieux P."/>
            <person name="Thoren M.H."/>
            <person name="Johannesson H."/>
        </authorList>
    </citation>
    <scope>NUCLEOTIDE SEQUENCE</scope>
    <source>
        <strain evidence="2">SMH4131-1</strain>
    </source>
</reference>
<proteinExistence type="predicted"/>
<protein>
    <submittedName>
        <fullName evidence="2">Uncharacterized protein</fullName>
    </submittedName>
</protein>
<gene>
    <name evidence="2" type="ORF">B0T19DRAFT_23134</name>
</gene>
<dbReference type="AlphaFoldDB" id="A0AAE0J2X0"/>
<evidence type="ECO:0000313" key="2">
    <source>
        <dbReference type="EMBL" id="KAK3335921.1"/>
    </source>
</evidence>